<dbReference type="CDD" id="cd00267">
    <property type="entry name" value="ABC_ATPase"/>
    <property type="match status" value="1"/>
</dbReference>
<dbReference type="Pfam" id="PF13175">
    <property type="entry name" value="AAA_15"/>
    <property type="match status" value="1"/>
</dbReference>
<dbReference type="Gene3D" id="3.40.50.300">
    <property type="entry name" value="P-loop containing nucleotide triphosphate hydrolases"/>
    <property type="match status" value="2"/>
</dbReference>
<sequence>MLQSARVQRFKSISDATVPFGRITLLVGPNNAGKSSFLHAIQFGVSVAQSLRLDNVALWNDENLSGSLATQQLVYTPLRDVQALAAGGSLRQDANQAISVTLTTDNLGSAAIQVRRGKNKNIAVSIQGSALGMRLESMEHPFSVVAPGLAGIPAFEEFRSPGIVQRAAAKGDANSVFRNVLWLLKQDPSAWQTFNSRLATIFGGLNIDVLFNEAVDEFISAQAVKTESNLPVDSCGTGVLQAIQTLAYIGVYKPSLLILDEPDSHLHPDNQRRMARLLHSIVQSSDLQVLISTHSRHFLDEFSSLGAMVHWFSEGAIHADNTDRVSVLLGLGALDAGDRLRNGETPLIVLTEDSKPEGLRVLLQASGLGDDVCQIWSYAGCSNTQSAKVLASFIRDHAPGTLVLVHRDRDYMTDAKAESYSRGLTDAGLSVFLTTGTDVESHFLNSDHIVSLVPEVDRAVVEQIINDATAATRVKSIERCINYRNNEAQKDRNKGGPGVDPGSIATQAFESYDANPVRYRYGKQVRGMVASQLQEHLGRNVDIVQTSPALSVPQLQDIAQQLIRPPE</sequence>
<evidence type="ECO:0000313" key="3">
    <source>
        <dbReference type="Proteomes" id="UP000293398"/>
    </source>
</evidence>
<dbReference type="OrthoDB" id="7024727at2"/>
<dbReference type="InterPro" id="IPR041685">
    <property type="entry name" value="AAA_GajA/Old/RecF-like"/>
</dbReference>
<dbReference type="InterPro" id="IPR027417">
    <property type="entry name" value="P-loop_NTPase"/>
</dbReference>
<evidence type="ECO:0000259" key="1">
    <source>
        <dbReference type="Pfam" id="PF13175"/>
    </source>
</evidence>
<dbReference type="AlphaFoldDB" id="A0A4Q7V3P9"/>
<dbReference type="SUPFAM" id="SSF52540">
    <property type="entry name" value="P-loop containing nucleoside triphosphate hydrolases"/>
    <property type="match status" value="1"/>
</dbReference>
<protein>
    <submittedName>
        <fullName evidence="2">AAA15 family ATPase/GTPase</fullName>
    </submittedName>
</protein>
<evidence type="ECO:0000313" key="2">
    <source>
        <dbReference type="EMBL" id="RZT91041.1"/>
    </source>
</evidence>
<feature type="domain" description="Endonuclease GajA/Old nuclease/RecF-like AAA" evidence="1">
    <location>
        <begin position="215"/>
        <end position="298"/>
    </location>
</feature>
<accession>A0A4Q7V3P9</accession>
<proteinExistence type="predicted"/>
<reference evidence="2 3" key="1">
    <citation type="submission" date="2019-02" db="EMBL/GenBank/DDBJ databases">
        <title>Genomic Encyclopedia of Type Strains, Phase IV (KMG-IV): sequencing the most valuable type-strain genomes for metagenomic binning, comparative biology and taxonomic classification.</title>
        <authorList>
            <person name="Goeker M."/>
        </authorList>
    </citation>
    <scope>NUCLEOTIDE SEQUENCE [LARGE SCALE GENOMIC DNA]</scope>
    <source>
        <strain evidence="2 3">DSM 23814</strain>
    </source>
</reference>
<dbReference type="PANTHER" id="PTHR43581:SF4">
    <property type="entry name" value="ATP_GTP PHOSPHATASE"/>
    <property type="match status" value="1"/>
</dbReference>
<dbReference type="RefSeq" id="WP_130305313.1">
    <property type="nucleotide sequence ID" value="NZ_SHKO01000007.1"/>
</dbReference>
<dbReference type="InterPro" id="IPR051396">
    <property type="entry name" value="Bact_Antivir_Def_Nuclease"/>
</dbReference>
<gene>
    <name evidence="2" type="ORF">EV681_4564</name>
</gene>
<organism evidence="2 3">
    <name type="scientific">Advenella incenata</name>
    <dbReference type="NCBI Taxonomy" id="267800"/>
    <lineage>
        <taxon>Bacteria</taxon>
        <taxon>Pseudomonadati</taxon>
        <taxon>Pseudomonadota</taxon>
        <taxon>Betaproteobacteria</taxon>
        <taxon>Burkholderiales</taxon>
        <taxon>Alcaligenaceae</taxon>
    </lineage>
</organism>
<dbReference type="Proteomes" id="UP000293398">
    <property type="component" value="Unassembled WGS sequence"/>
</dbReference>
<dbReference type="PANTHER" id="PTHR43581">
    <property type="entry name" value="ATP/GTP PHOSPHATASE"/>
    <property type="match status" value="1"/>
</dbReference>
<name>A0A4Q7V3P9_9BURK</name>
<comment type="caution">
    <text evidence="2">The sequence shown here is derived from an EMBL/GenBank/DDBJ whole genome shotgun (WGS) entry which is preliminary data.</text>
</comment>
<dbReference type="EMBL" id="SHKO01000007">
    <property type="protein sequence ID" value="RZT91041.1"/>
    <property type="molecule type" value="Genomic_DNA"/>
</dbReference>
<keyword evidence="3" id="KW-1185">Reference proteome</keyword>